<dbReference type="eggNOG" id="COG0380">
    <property type="taxonomic scope" value="Bacteria"/>
</dbReference>
<organism evidence="2 3">
    <name type="scientific">Oceaniovalibus guishaninsula JLT2003</name>
    <dbReference type="NCBI Taxonomy" id="1231392"/>
    <lineage>
        <taxon>Bacteria</taxon>
        <taxon>Pseudomonadati</taxon>
        <taxon>Pseudomonadota</taxon>
        <taxon>Alphaproteobacteria</taxon>
        <taxon>Rhodobacterales</taxon>
        <taxon>Roseobacteraceae</taxon>
        <taxon>Oceaniovalibus</taxon>
    </lineage>
</organism>
<comment type="caution">
    <text evidence="2">The sequence shown here is derived from an EMBL/GenBank/DDBJ whole genome shotgun (WGS) entry which is preliminary data.</text>
</comment>
<protein>
    <submittedName>
        <fullName evidence="2">Putative OtsA trehalose-6-phosphate synthase</fullName>
    </submittedName>
</protein>
<dbReference type="STRING" id="1231392.OCGS_0359"/>
<comment type="similarity">
    <text evidence="1">Belongs to the glycosyltransferase 20 family.</text>
</comment>
<evidence type="ECO:0000256" key="1">
    <source>
        <dbReference type="ARBA" id="ARBA00008799"/>
    </source>
</evidence>
<dbReference type="EMBL" id="AMGO01000007">
    <property type="protein sequence ID" value="EKE45269.1"/>
    <property type="molecule type" value="Genomic_DNA"/>
</dbReference>
<dbReference type="RefSeq" id="WP_007425512.1">
    <property type="nucleotide sequence ID" value="NZ_AMGO01000007.1"/>
</dbReference>
<dbReference type="InterPro" id="IPR001830">
    <property type="entry name" value="Glyco_trans_20"/>
</dbReference>
<dbReference type="CDD" id="cd03788">
    <property type="entry name" value="GT20_TPS"/>
    <property type="match status" value="1"/>
</dbReference>
<proteinExistence type="inferred from homology"/>
<dbReference type="PANTHER" id="PTHR10788">
    <property type="entry name" value="TREHALOSE-6-PHOSPHATE SYNTHASE"/>
    <property type="match status" value="1"/>
</dbReference>
<evidence type="ECO:0000313" key="2">
    <source>
        <dbReference type="EMBL" id="EKE45269.1"/>
    </source>
</evidence>
<dbReference type="GO" id="GO:0003825">
    <property type="term" value="F:alpha,alpha-trehalose-phosphate synthase (UDP-forming) activity"/>
    <property type="evidence" value="ECO:0007669"/>
    <property type="project" value="TreeGrafter"/>
</dbReference>
<reference evidence="2 3" key="1">
    <citation type="journal article" date="2012" name="J. Bacteriol.">
        <title>Draft Genome Sequence of Oceaniovalibus guishaninsula JLT2003T.</title>
        <authorList>
            <person name="Tang K."/>
            <person name="Liu K."/>
            <person name="Jiao N."/>
        </authorList>
    </citation>
    <scope>NUCLEOTIDE SEQUENCE [LARGE SCALE GENOMIC DNA]</scope>
    <source>
        <strain evidence="2 3">JLT2003</strain>
    </source>
</reference>
<name>K2HR83_9RHOB</name>
<dbReference type="PATRIC" id="fig|1231392.3.peg.361"/>
<accession>K2HR83</accession>
<evidence type="ECO:0000313" key="3">
    <source>
        <dbReference type="Proteomes" id="UP000006765"/>
    </source>
</evidence>
<dbReference type="AlphaFoldDB" id="K2HR83"/>
<dbReference type="Gene3D" id="3.40.50.2000">
    <property type="entry name" value="Glycogen Phosphorylase B"/>
    <property type="match status" value="2"/>
</dbReference>
<dbReference type="Pfam" id="PF00982">
    <property type="entry name" value="Glyco_transf_20"/>
    <property type="match status" value="1"/>
</dbReference>
<dbReference type="Proteomes" id="UP000006765">
    <property type="component" value="Unassembled WGS sequence"/>
</dbReference>
<dbReference type="SUPFAM" id="SSF53756">
    <property type="entry name" value="UDP-Glycosyltransferase/glycogen phosphorylase"/>
    <property type="match status" value="1"/>
</dbReference>
<gene>
    <name evidence="2" type="ORF">OCGS_0359</name>
</gene>
<dbReference type="GO" id="GO:0005992">
    <property type="term" value="P:trehalose biosynthetic process"/>
    <property type="evidence" value="ECO:0007669"/>
    <property type="project" value="InterPro"/>
</dbReference>
<sequence>MSDEGKGRLVVVSNRIPLSKPPAGGLVVALDDALRGSGGLWVGAAEEVVETPRDHLVEHPADGYTKLSFDLTAADRNEYYLGYSNGVLWPLCHRRSDLIDFRPEYREGYMRVNRRIAGLLKDLLRPDDRLWIHDYHFLPLAHCLRELGVDVTMGFFLHIPFPTHTDLEALSQPEAFLQWMAAHDLVGLQSQSDVASFLAAIRRAPRGELLPDGMVSYADRRFRIASFPIGIAPQEFAEASVAIDGSDLIGPDRRGAKLMIGVDRLDYSKGIPHRLRGFESYLDTRGPDMPRATLLQIAPPSRSEILAYKEIRAELEQIAGAVNGKHAELDWTPIRYLHRNIPREVLAPLFRAADAAMVTPLADGMNLVAKEYIAAQDPDNPGVLILSRFAGAAEQLKSSVMVNPYDRSQMAEAIGRALTMSREERRARHVEARANVFEHDIAEWSANFLRALGDVRGPGLSVDAGG</sequence>
<dbReference type="PANTHER" id="PTHR10788:SF106">
    <property type="entry name" value="BCDNA.GH08860"/>
    <property type="match status" value="1"/>
</dbReference>
<dbReference type="OrthoDB" id="9815690at2"/>
<keyword evidence="3" id="KW-1185">Reference proteome</keyword>